<feature type="transmembrane region" description="Helical" evidence="1">
    <location>
        <begin position="65"/>
        <end position="89"/>
    </location>
</feature>
<dbReference type="AlphaFoldDB" id="A0A7C5E1P5"/>
<gene>
    <name evidence="2" type="ORF">ENL26_00010</name>
</gene>
<name>A0A7C5E1P5_9BACT</name>
<organism evidence="2">
    <name type="scientific">Kosmotoga arenicorallina</name>
    <dbReference type="NCBI Taxonomy" id="688066"/>
    <lineage>
        <taxon>Bacteria</taxon>
        <taxon>Thermotogati</taxon>
        <taxon>Thermotogota</taxon>
        <taxon>Thermotogae</taxon>
        <taxon>Kosmotogales</taxon>
        <taxon>Kosmotogaceae</taxon>
        <taxon>Kosmotoga</taxon>
    </lineage>
</organism>
<dbReference type="EMBL" id="DRTH01000001">
    <property type="protein sequence ID" value="HHF08142.1"/>
    <property type="molecule type" value="Genomic_DNA"/>
</dbReference>
<evidence type="ECO:0000256" key="1">
    <source>
        <dbReference type="SAM" id="Phobius"/>
    </source>
</evidence>
<dbReference type="Proteomes" id="UP000886129">
    <property type="component" value="Unassembled WGS sequence"/>
</dbReference>
<reference evidence="2" key="1">
    <citation type="journal article" date="2020" name="mSystems">
        <title>Genome- and Community-Level Interaction Insights into Carbon Utilization and Element Cycling Functions of Hydrothermarchaeota in Hydrothermal Sediment.</title>
        <authorList>
            <person name="Zhou Z."/>
            <person name="Liu Y."/>
            <person name="Xu W."/>
            <person name="Pan J."/>
            <person name="Luo Z.H."/>
            <person name="Li M."/>
        </authorList>
    </citation>
    <scope>NUCLEOTIDE SEQUENCE [LARGE SCALE GENOMIC DNA]</scope>
    <source>
        <strain evidence="2">HyVt-80</strain>
    </source>
</reference>
<feature type="transmembrane region" description="Helical" evidence="1">
    <location>
        <begin position="7"/>
        <end position="30"/>
    </location>
</feature>
<keyword evidence="1" id="KW-0472">Membrane</keyword>
<sequence>MSTRLVTILLTLFATLMSFIAINTIFGFFLTIPNPVFGVIIFINALVYFYGLLESRDYPKRRKAHLLIGSYFSYLLALFQILFVLAFWLNGKIEGYCNINLQSVNFPLVISGLIASFVNDYVKKAYN</sequence>
<keyword evidence="1" id="KW-0812">Transmembrane</keyword>
<accession>A0A7C5E1P5</accession>
<keyword evidence="1" id="KW-1133">Transmembrane helix</keyword>
<comment type="caution">
    <text evidence="2">The sequence shown here is derived from an EMBL/GenBank/DDBJ whole genome shotgun (WGS) entry which is preliminary data.</text>
</comment>
<proteinExistence type="predicted"/>
<evidence type="ECO:0000313" key="2">
    <source>
        <dbReference type="EMBL" id="HHF08142.1"/>
    </source>
</evidence>
<protein>
    <submittedName>
        <fullName evidence="2">Uncharacterized protein</fullName>
    </submittedName>
</protein>
<feature type="transmembrane region" description="Helical" evidence="1">
    <location>
        <begin position="104"/>
        <end position="122"/>
    </location>
</feature>
<feature type="transmembrane region" description="Helical" evidence="1">
    <location>
        <begin position="36"/>
        <end position="53"/>
    </location>
</feature>